<evidence type="ECO:0000259" key="2">
    <source>
        <dbReference type="PROSITE" id="PS50887"/>
    </source>
</evidence>
<keyword evidence="1" id="KW-0472">Membrane</keyword>
<feature type="transmembrane region" description="Helical" evidence="1">
    <location>
        <begin position="44"/>
        <end position="64"/>
    </location>
</feature>
<protein>
    <recommendedName>
        <fullName evidence="2">GGDEF domain-containing protein</fullName>
    </recommendedName>
</protein>
<organism evidence="3 4">
    <name type="scientific">Anoxybacter fermentans</name>
    <dbReference type="NCBI Taxonomy" id="1323375"/>
    <lineage>
        <taxon>Bacteria</taxon>
        <taxon>Bacillati</taxon>
        <taxon>Bacillota</taxon>
        <taxon>Clostridia</taxon>
        <taxon>Halanaerobiales</taxon>
        <taxon>Anoxybacter</taxon>
    </lineage>
</organism>
<accession>A0A3S9T242</accession>
<dbReference type="InterPro" id="IPR000160">
    <property type="entry name" value="GGDEF_dom"/>
</dbReference>
<dbReference type="SMART" id="SM00267">
    <property type="entry name" value="GGDEF"/>
    <property type="match status" value="1"/>
</dbReference>
<dbReference type="AlphaFoldDB" id="A0A3S9T242"/>
<dbReference type="SUPFAM" id="SSF55073">
    <property type="entry name" value="Nucleotide cyclase"/>
    <property type="match status" value="1"/>
</dbReference>
<dbReference type="PANTHER" id="PTHR45138:SF9">
    <property type="entry name" value="DIGUANYLATE CYCLASE DGCM-RELATED"/>
    <property type="match status" value="1"/>
</dbReference>
<dbReference type="CDD" id="cd01949">
    <property type="entry name" value="GGDEF"/>
    <property type="match status" value="1"/>
</dbReference>
<feature type="transmembrane region" description="Helical" evidence="1">
    <location>
        <begin position="12"/>
        <end position="32"/>
    </location>
</feature>
<dbReference type="GO" id="GO:0043709">
    <property type="term" value="P:cell adhesion involved in single-species biofilm formation"/>
    <property type="evidence" value="ECO:0007669"/>
    <property type="project" value="TreeGrafter"/>
</dbReference>
<name>A0A3S9T242_9FIRM</name>
<reference evidence="3 4" key="1">
    <citation type="submission" date="2016-07" db="EMBL/GenBank/DDBJ databases">
        <title>Genome and transcriptome analysis of iron-reducing fermentative bacteria Anoxybacter fermentans.</title>
        <authorList>
            <person name="Zeng X."/>
            <person name="Shao Z."/>
        </authorList>
    </citation>
    <scope>NUCLEOTIDE SEQUENCE [LARGE SCALE GENOMIC DNA]</scope>
    <source>
        <strain evidence="3 4">DY22613</strain>
    </source>
</reference>
<dbReference type="FunFam" id="3.30.70.270:FF:000001">
    <property type="entry name" value="Diguanylate cyclase domain protein"/>
    <property type="match status" value="1"/>
</dbReference>
<dbReference type="KEGG" id="aft:BBF96_15160"/>
<dbReference type="GO" id="GO:0005886">
    <property type="term" value="C:plasma membrane"/>
    <property type="evidence" value="ECO:0007669"/>
    <property type="project" value="TreeGrafter"/>
</dbReference>
<dbReference type="PROSITE" id="PS50887">
    <property type="entry name" value="GGDEF"/>
    <property type="match status" value="1"/>
</dbReference>
<dbReference type="InterPro" id="IPR050469">
    <property type="entry name" value="Diguanylate_Cyclase"/>
</dbReference>
<dbReference type="InterPro" id="IPR043128">
    <property type="entry name" value="Rev_trsase/Diguanyl_cyclase"/>
</dbReference>
<feature type="transmembrane region" description="Helical" evidence="1">
    <location>
        <begin position="70"/>
        <end position="95"/>
    </location>
</feature>
<gene>
    <name evidence="3" type="ORF">BBF96_15160</name>
</gene>
<dbReference type="Proteomes" id="UP000267250">
    <property type="component" value="Chromosome"/>
</dbReference>
<dbReference type="GO" id="GO:1902201">
    <property type="term" value="P:negative regulation of bacterial-type flagellum-dependent cell motility"/>
    <property type="evidence" value="ECO:0007669"/>
    <property type="project" value="TreeGrafter"/>
</dbReference>
<evidence type="ECO:0000313" key="4">
    <source>
        <dbReference type="Proteomes" id="UP000267250"/>
    </source>
</evidence>
<feature type="domain" description="GGDEF" evidence="2">
    <location>
        <begin position="263"/>
        <end position="397"/>
    </location>
</feature>
<dbReference type="Pfam" id="PF20972">
    <property type="entry name" value="MASE9"/>
    <property type="match status" value="1"/>
</dbReference>
<evidence type="ECO:0000313" key="3">
    <source>
        <dbReference type="EMBL" id="AZR74595.1"/>
    </source>
</evidence>
<dbReference type="RefSeq" id="WP_127017957.1">
    <property type="nucleotide sequence ID" value="NZ_CP016379.1"/>
</dbReference>
<dbReference type="OrthoDB" id="9805474at2"/>
<dbReference type="InterPro" id="IPR029787">
    <property type="entry name" value="Nucleotide_cyclase"/>
</dbReference>
<dbReference type="NCBIfam" id="TIGR00254">
    <property type="entry name" value="GGDEF"/>
    <property type="match status" value="1"/>
</dbReference>
<dbReference type="Gene3D" id="3.30.70.270">
    <property type="match status" value="1"/>
</dbReference>
<keyword evidence="4" id="KW-1185">Reference proteome</keyword>
<dbReference type="InterPro" id="IPR048430">
    <property type="entry name" value="MASE9"/>
</dbReference>
<dbReference type="PANTHER" id="PTHR45138">
    <property type="entry name" value="REGULATORY COMPONENTS OF SENSORY TRANSDUCTION SYSTEM"/>
    <property type="match status" value="1"/>
</dbReference>
<dbReference type="EMBL" id="CP016379">
    <property type="protein sequence ID" value="AZR74595.1"/>
    <property type="molecule type" value="Genomic_DNA"/>
</dbReference>
<proteinExistence type="predicted"/>
<feature type="transmembrane region" description="Helical" evidence="1">
    <location>
        <begin position="181"/>
        <end position="198"/>
    </location>
</feature>
<sequence length="397" mass="45158">MDDYKLLWEKIKIKLICVGIPVIGLTILFYNLPKVNPFSGLEIIFFMIVNIFAELLIVELPIGIQISLSYPIMICVLLLFGPIITMWVYIPALVISQVMNKREPFKIIYNVSQISISIYIVSLFLPDSFSTIVLSRDILWIFLVIVFLNLLNITQVVLFISVKGSCNFFRIFKDIWFKEMLSVLPIYYATGLIMAVCYQAQGVLGSLIVIAPLLGIFSQLNIQNKLKIESHRANTDALTGLFNRRALTSWWQRVFPQILNTNKTLSVLMIDIDDFKKINDAYGHDVGDKVLKSVAGTIKKCIRRSDFVYRFGGEEFIVLLPESDINNAKKIAERVRLAINKIKISQIKDISVSIGVSGLNSCVLERSDDIPGELIRQADIAMYVAKREGKNRIWIYS</sequence>
<dbReference type="GO" id="GO:0052621">
    <property type="term" value="F:diguanylate cyclase activity"/>
    <property type="evidence" value="ECO:0007669"/>
    <property type="project" value="TreeGrafter"/>
</dbReference>
<keyword evidence="1" id="KW-1133">Transmembrane helix</keyword>
<evidence type="ECO:0000256" key="1">
    <source>
        <dbReference type="SAM" id="Phobius"/>
    </source>
</evidence>
<feature type="transmembrane region" description="Helical" evidence="1">
    <location>
        <begin position="107"/>
        <end position="126"/>
    </location>
</feature>
<dbReference type="Pfam" id="PF00990">
    <property type="entry name" value="GGDEF"/>
    <property type="match status" value="1"/>
</dbReference>
<keyword evidence="1" id="KW-0812">Transmembrane</keyword>
<feature type="transmembrane region" description="Helical" evidence="1">
    <location>
        <begin position="138"/>
        <end position="160"/>
    </location>
</feature>